<dbReference type="PATRIC" id="fig|1125718.3.peg.1116"/>
<comment type="caution">
    <text evidence="2">The sequence shown here is derived from an EMBL/GenBank/DDBJ whole genome shotgun (WGS) entry which is preliminary data.</text>
</comment>
<gene>
    <name evidence="2" type="ORF">HMPREF1318_2766</name>
</gene>
<protein>
    <submittedName>
        <fullName evidence="2">Uncharacterized protein</fullName>
    </submittedName>
</protein>
<feature type="region of interest" description="Disordered" evidence="1">
    <location>
        <begin position="1"/>
        <end position="33"/>
    </location>
</feature>
<name>J0NG62_9ACTO</name>
<reference evidence="2 3" key="1">
    <citation type="submission" date="2012-05" db="EMBL/GenBank/DDBJ databases">
        <authorList>
            <person name="Harkins D.M."/>
            <person name="Madupu R."/>
            <person name="Durkin A.S."/>
            <person name="Torralba M."/>
            <person name="Methe B."/>
            <person name="Sutton G.G."/>
            <person name="Nelson K.E."/>
        </authorList>
    </citation>
    <scope>NUCLEOTIDE SEQUENCE [LARGE SCALE GENOMIC DNA]</scope>
    <source>
        <strain evidence="2 3">F0489</strain>
    </source>
</reference>
<evidence type="ECO:0000313" key="2">
    <source>
        <dbReference type="EMBL" id="EJF46059.1"/>
    </source>
</evidence>
<organism evidence="2 3">
    <name type="scientific">Actinomyces massiliensis F0489</name>
    <dbReference type="NCBI Taxonomy" id="1125718"/>
    <lineage>
        <taxon>Bacteria</taxon>
        <taxon>Bacillati</taxon>
        <taxon>Actinomycetota</taxon>
        <taxon>Actinomycetes</taxon>
        <taxon>Actinomycetales</taxon>
        <taxon>Actinomycetaceae</taxon>
        <taxon>Actinomyces</taxon>
    </lineage>
</organism>
<keyword evidence="3" id="KW-1185">Reference proteome</keyword>
<dbReference type="AlphaFoldDB" id="J0NG62"/>
<accession>J0NG62</accession>
<proteinExistence type="predicted"/>
<dbReference type="EMBL" id="AKFT01000082">
    <property type="protein sequence ID" value="EJF46059.1"/>
    <property type="molecule type" value="Genomic_DNA"/>
</dbReference>
<dbReference type="RefSeq" id="WP_008731018.1">
    <property type="nucleotide sequence ID" value="NZ_AKFT01000082.1"/>
</dbReference>
<evidence type="ECO:0000313" key="3">
    <source>
        <dbReference type="Proteomes" id="UP000002941"/>
    </source>
</evidence>
<dbReference type="Proteomes" id="UP000002941">
    <property type="component" value="Unassembled WGS sequence"/>
</dbReference>
<evidence type="ECO:0000256" key="1">
    <source>
        <dbReference type="SAM" id="MobiDB-lite"/>
    </source>
</evidence>
<sequence>MPWPGGSRQAPTGRRWAGDPTIHSLPIRPCSTPTTGPSALPHLALRHAIIDAIILAADLPDDAVVDVRLTAGEDLGGDDVARAIEPGNRRADLHAAQVA</sequence>